<dbReference type="Pfam" id="PF01609">
    <property type="entry name" value="DDE_Tnp_1"/>
    <property type="match status" value="1"/>
</dbReference>
<protein>
    <submittedName>
        <fullName evidence="2">Transposase</fullName>
    </submittedName>
</protein>
<dbReference type="GO" id="GO:0003677">
    <property type="term" value="F:DNA binding"/>
    <property type="evidence" value="ECO:0007669"/>
    <property type="project" value="InterPro"/>
</dbReference>
<dbReference type="PANTHER" id="PTHR37529">
    <property type="entry name" value="TRANSPOSASE INSG FOR INSERTION SEQUENCE ELEMENT IS4-RELATED"/>
    <property type="match status" value="1"/>
</dbReference>
<keyword evidence="3" id="KW-1185">Reference proteome</keyword>
<dbReference type="InterPro" id="IPR002559">
    <property type="entry name" value="Transposase_11"/>
</dbReference>
<sequence length="492" mass="55195">MIKDTKKRWLRASLVKIVVSEITFDNKEDQPWSMLAKKRLQQMVERFRRQFGDQPTQAFGAVLPNDVLRKLLAEEVGAFRERIYPPLTTLGLFVGQALSSDGACQDAVARRVSERTARSQAACSLNSGPYCKARQRLPLGLIRKLALCVGQKLEQASPRAWKWRGRSITLLDGTTISMPDTVQNQSAYPQSGVQKPGLGFPLAMLVALISLSTGAVRSWALGPCRGKHTGEQALFRTLMTDLSPGDIVWADRYYCNYFTAALLVERGVDLVTRQHQRRITDFRRGQRLGRRDHRVDWIRPQRPGWMDPETYARMPERLAVRETEVAGRVLVTTFLDPEAVSALEIDALYRRRWQVEVDLRSIKAEMGMDILRAKSPAMIDKEIAACLLGYNLVCALMSRAAAVAHVLARTLSFKGTLQLLLAFEQQLRFGAGSGVRTMTAHLLGAISMLRLPIRPGRVEPHAIKRRPKNHPLLTVPRKIARAMILNSRGATA</sequence>
<dbReference type="NCBIfam" id="NF033592">
    <property type="entry name" value="transpos_IS4_1"/>
    <property type="match status" value="1"/>
</dbReference>
<dbReference type="GO" id="GO:0004803">
    <property type="term" value="F:transposase activity"/>
    <property type="evidence" value="ECO:0007669"/>
    <property type="project" value="InterPro"/>
</dbReference>
<dbReference type="InterPro" id="IPR012337">
    <property type="entry name" value="RNaseH-like_sf"/>
</dbReference>
<dbReference type="Proteomes" id="UP000199600">
    <property type="component" value="Unassembled WGS sequence"/>
</dbReference>
<dbReference type="InterPro" id="IPR047952">
    <property type="entry name" value="Transpos_IS4"/>
</dbReference>
<dbReference type="GO" id="GO:0006313">
    <property type="term" value="P:DNA transposition"/>
    <property type="evidence" value="ECO:0007669"/>
    <property type="project" value="InterPro"/>
</dbReference>
<feature type="domain" description="Transposase IS4-like" evidence="1">
    <location>
        <begin position="164"/>
        <end position="392"/>
    </location>
</feature>
<evidence type="ECO:0000313" key="2">
    <source>
        <dbReference type="EMBL" id="SBT08273.1"/>
    </source>
</evidence>
<reference evidence="2 3" key="1">
    <citation type="submission" date="2016-06" db="EMBL/GenBank/DDBJ databases">
        <authorList>
            <person name="Kjaerup R.B."/>
            <person name="Dalgaard T.S."/>
            <person name="Juul-Madsen H.R."/>
        </authorList>
    </citation>
    <scope>NUCLEOTIDE SEQUENCE [LARGE SCALE GENOMIC DNA]</scope>
    <source>
        <strain evidence="2">2</strain>
    </source>
</reference>
<accession>A0A1A8XW93</accession>
<organism evidence="2 3">
    <name type="scientific">Candidatus Propionivibrio aalborgensis</name>
    <dbReference type="NCBI Taxonomy" id="1860101"/>
    <lineage>
        <taxon>Bacteria</taxon>
        <taxon>Pseudomonadati</taxon>
        <taxon>Pseudomonadota</taxon>
        <taxon>Betaproteobacteria</taxon>
        <taxon>Rhodocyclales</taxon>
        <taxon>Rhodocyclaceae</taxon>
        <taxon>Propionivibrio</taxon>
    </lineage>
</organism>
<name>A0A1A8XW93_9RHOO</name>
<dbReference type="EMBL" id="FLQY01000184">
    <property type="protein sequence ID" value="SBT08273.1"/>
    <property type="molecule type" value="Genomic_DNA"/>
</dbReference>
<evidence type="ECO:0000313" key="3">
    <source>
        <dbReference type="Proteomes" id="UP000199600"/>
    </source>
</evidence>
<dbReference type="PANTHER" id="PTHR37529:SF1">
    <property type="entry name" value="TRANSPOSASE INSG FOR INSERTION SEQUENCE ELEMENT IS4-RELATED"/>
    <property type="match status" value="1"/>
</dbReference>
<dbReference type="AlphaFoldDB" id="A0A1A8XW93"/>
<dbReference type="SUPFAM" id="SSF53098">
    <property type="entry name" value="Ribonuclease H-like"/>
    <property type="match status" value="1"/>
</dbReference>
<evidence type="ECO:0000259" key="1">
    <source>
        <dbReference type="Pfam" id="PF01609"/>
    </source>
</evidence>
<proteinExistence type="predicted"/>
<gene>
    <name evidence="2" type="ORF">PROAA_2640005</name>
</gene>